<organism evidence="1 2">
    <name type="scientific">Strigomonas culicis</name>
    <dbReference type="NCBI Taxonomy" id="28005"/>
    <lineage>
        <taxon>Eukaryota</taxon>
        <taxon>Discoba</taxon>
        <taxon>Euglenozoa</taxon>
        <taxon>Kinetoplastea</taxon>
        <taxon>Metakinetoplastina</taxon>
        <taxon>Trypanosomatida</taxon>
        <taxon>Trypanosomatidae</taxon>
        <taxon>Strigomonadinae</taxon>
        <taxon>Strigomonas</taxon>
    </lineage>
</organism>
<name>S9UJB5_9TRYP</name>
<keyword evidence="2" id="KW-1185">Reference proteome</keyword>
<keyword evidence="1" id="KW-0032">Aminotransferase</keyword>
<accession>S9UJB5</accession>
<reference evidence="1 2" key="1">
    <citation type="journal article" date="2013" name="PLoS ONE">
        <title>Predicting the Proteins of Angomonas deanei, Strigomonas culicis and Their Respective Endosymbionts Reveals New Aspects of the Trypanosomatidae Family.</title>
        <authorList>
            <person name="Motta M.C."/>
            <person name="Martins A.C."/>
            <person name="de Souza S.S."/>
            <person name="Catta-Preta C.M."/>
            <person name="Silva R."/>
            <person name="Klein C.C."/>
            <person name="de Almeida L.G."/>
            <person name="de Lima Cunha O."/>
            <person name="Ciapina L.P."/>
            <person name="Brocchi M."/>
            <person name="Colabardini A.C."/>
            <person name="de Araujo Lima B."/>
            <person name="Machado C.R."/>
            <person name="de Almeida Soares C.M."/>
            <person name="Probst C.M."/>
            <person name="de Menezes C.B."/>
            <person name="Thompson C.E."/>
            <person name="Bartholomeu D.C."/>
            <person name="Gradia D.F."/>
            <person name="Pavoni D.P."/>
            <person name="Grisard E.C."/>
            <person name="Fantinatti-Garboggini F."/>
            <person name="Marchini F.K."/>
            <person name="Rodrigues-Luiz G.F."/>
            <person name="Wagner G."/>
            <person name="Goldman G.H."/>
            <person name="Fietto J.L."/>
            <person name="Elias M.C."/>
            <person name="Goldman M.H."/>
            <person name="Sagot M.F."/>
            <person name="Pereira M."/>
            <person name="Stoco P.H."/>
            <person name="de Mendonca-Neto R.P."/>
            <person name="Teixeira S.M."/>
            <person name="Maciel T.E."/>
            <person name="de Oliveira Mendes T.A."/>
            <person name="Urmenyi T.P."/>
            <person name="de Souza W."/>
            <person name="Schenkman S."/>
            <person name="de Vasconcelos A.T."/>
        </authorList>
    </citation>
    <scope>NUCLEOTIDE SEQUENCE [LARGE SCALE GENOMIC DNA]</scope>
</reference>
<evidence type="ECO:0000313" key="2">
    <source>
        <dbReference type="Proteomes" id="UP000015354"/>
    </source>
</evidence>
<comment type="caution">
    <text evidence="1">The sequence shown here is derived from an EMBL/GenBank/DDBJ whole genome shotgun (WGS) entry which is preliminary data.</text>
</comment>
<dbReference type="AlphaFoldDB" id="S9UJB5"/>
<dbReference type="EMBL" id="ATMH01003796">
    <property type="protein sequence ID" value="EPY30907.1"/>
    <property type="molecule type" value="Genomic_DNA"/>
</dbReference>
<sequence length="414" mass="46536">MRRHSLNEVRPLMHRLAVLNAVELVQQPLAEAALRRHGARVVLVMEVQVGDGCDGHRGAAAEALDQPALLQRLQHLLDREGDLEHLIAPALRQRNHAVARDAGQRAAVQRRRHELPLAGGLVLPEHKEVHGPDLLYLTVGAEPEHLVVALLLRLRLCVHGDAVVEPQLDSARATWPRAAVVLLYQQLHKCHGRRAAVARRCVVRPHRRRDDEEPHHVARCRAEGAADAHRGRPEVEGVAHLLGHVAGLRAHVLVQQLQELLLVEGGKAQPRHAALQALDILHRTEQTHALLRQRLAGRDALNVLHVRVRLHALEARHGVVQHGGLRGHREVLEGLDHRRGPLPVRVVNDHHVRRKVATEHDGLQRAQRRRVRHELLLKVLHLEARGAHLQLLPQPKGAAEHDLSFLFSFEFFRE</sequence>
<proteinExistence type="predicted"/>
<dbReference type="Proteomes" id="UP000015354">
    <property type="component" value="Unassembled WGS sequence"/>
</dbReference>
<protein>
    <submittedName>
        <fullName evidence="1">Branched-chain amino acid aminotransferase</fullName>
    </submittedName>
</protein>
<keyword evidence="1" id="KW-0808">Transferase</keyword>
<evidence type="ECO:0000313" key="1">
    <source>
        <dbReference type="EMBL" id="EPY30907.1"/>
    </source>
</evidence>
<gene>
    <name evidence="1" type="ORF">STCU_03796</name>
</gene>
<dbReference type="GO" id="GO:0008483">
    <property type="term" value="F:transaminase activity"/>
    <property type="evidence" value="ECO:0007669"/>
    <property type="project" value="UniProtKB-KW"/>
</dbReference>